<dbReference type="Pfam" id="PF13581">
    <property type="entry name" value="HATPase_c_2"/>
    <property type="match status" value="1"/>
</dbReference>
<dbReference type="InterPro" id="IPR003594">
    <property type="entry name" value="HATPase_dom"/>
</dbReference>
<evidence type="ECO:0000259" key="1">
    <source>
        <dbReference type="Pfam" id="PF13581"/>
    </source>
</evidence>
<keyword evidence="2" id="KW-0547">Nucleotide-binding</keyword>
<dbReference type="Proteomes" id="UP000886818">
    <property type="component" value="Chromosome"/>
</dbReference>
<accession>A0ABX8RHV3</accession>
<protein>
    <submittedName>
        <fullName evidence="2">ATP-binding protein</fullName>
    </submittedName>
</protein>
<dbReference type="PANTHER" id="PTHR35526">
    <property type="entry name" value="ANTI-SIGMA-F FACTOR RSBW-RELATED"/>
    <property type="match status" value="1"/>
</dbReference>
<sequence>MKKDEIILYGLDEHKDVIDKIITEIENFEESFDIRLMLIEALTNAFKHGNKCCVERPIYLRYVLNEKNIKFEIEDSGTGFKNINIPDAIYDENLLNDSGRGLFLIKCMADKIEFKNNILIIQKYLTAKKNKAQN</sequence>
<reference evidence="2" key="1">
    <citation type="submission" date="2021-07" db="EMBL/GenBank/DDBJ databases">
        <title>Complete genome sequence of Crassaminicella sp. 143-21, isolated from a deep-sea hydrothermal vent.</title>
        <authorList>
            <person name="Li X."/>
        </authorList>
    </citation>
    <scope>NUCLEOTIDE SEQUENCE</scope>
    <source>
        <strain evidence="2">143-21</strain>
    </source>
</reference>
<organism evidence="2 3">
    <name type="scientific">Crassaminicella indica</name>
    <dbReference type="NCBI Taxonomy" id="2855394"/>
    <lineage>
        <taxon>Bacteria</taxon>
        <taxon>Bacillati</taxon>
        <taxon>Bacillota</taxon>
        <taxon>Clostridia</taxon>
        <taxon>Eubacteriales</taxon>
        <taxon>Clostridiaceae</taxon>
        <taxon>Crassaminicella</taxon>
    </lineage>
</organism>
<keyword evidence="2" id="KW-0067">ATP-binding</keyword>
<evidence type="ECO:0000313" key="2">
    <source>
        <dbReference type="EMBL" id="QXM07490.1"/>
    </source>
</evidence>
<dbReference type="GO" id="GO:0005524">
    <property type="term" value="F:ATP binding"/>
    <property type="evidence" value="ECO:0007669"/>
    <property type="project" value="UniProtKB-KW"/>
</dbReference>
<dbReference type="EMBL" id="CP078093">
    <property type="protein sequence ID" value="QXM07490.1"/>
    <property type="molecule type" value="Genomic_DNA"/>
</dbReference>
<name>A0ABX8RHV3_9CLOT</name>
<gene>
    <name evidence="2" type="ORF">KVH43_12700</name>
</gene>
<proteinExistence type="predicted"/>
<dbReference type="CDD" id="cd16936">
    <property type="entry name" value="HATPase_RsbW-like"/>
    <property type="match status" value="1"/>
</dbReference>
<evidence type="ECO:0000313" key="3">
    <source>
        <dbReference type="Proteomes" id="UP000886818"/>
    </source>
</evidence>
<dbReference type="InterPro" id="IPR050267">
    <property type="entry name" value="Anti-sigma-factor_SerPK"/>
</dbReference>
<dbReference type="PANTHER" id="PTHR35526:SF3">
    <property type="entry name" value="ANTI-SIGMA-F FACTOR RSBW"/>
    <property type="match status" value="1"/>
</dbReference>
<feature type="domain" description="Histidine kinase/HSP90-like ATPase" evidence="1">
    <location>
        <begin position="29"/>
        <end position="115"/>
    </location>
</feature>
<keyword evidence="3" id="KW-1185">Reference proteome</keyword>